<protein>
    <submittedName>
        <fullName evidence="2">Uncharacterized protein</fullName>
    </submittedName>
</protein>
<comment type="caution">
    <text evidence="2">The sequence shown here is derived from an EMBL/GenBank/DDBJ whole genome shotgun (WGS) entry which is preliminary data.</text>
</comment>
<evidence type="ECO:0000313" key="3">
    <source>
        <dbReference type="Proteomes" id="UP001189429"/>
    </source>
</evidence>
<dbReference type="EMBL" id="CAUYUJ010014835">
    <property type="protein sequence ID" value="CAK0846586.1"/>
    <property type="molecule type" value="Genomic_DNA"/>
</dbReference>
<keyword evidence="3" id="KW-1185">Reference proteome</keyword>
<dbReference type="Proteomes" id="UP001189429">
    <property type="component" value="Unassembled WGS sequence"/>
</dbReference>
<evidence type="ECO:0000256" key="1">
    <source>
        <dbReference type="SAM" id="MobiDB-lite"/>
    </source>
</evidence>
<evidence type="ECO:0000313" key="2">
    <source>
        <dbReference type="EMBL" id="CAK0846586.1"/>
    </source>
</evidence>
<feature type="region of interest" description="Disordered" evidence="1">
    <location>
        <begin position="1"/>
        <end position="32"/>
    </location>
</feature>
<name>A0ABN9TLJ4_9DINO</name>
<gene>
    <name evidence="2" type="ORF">PCOR1329_LOCUS40049</name>
</gene>
<accession>A0ABN9TLJ4</accession>
<sequence length="127" mass="13138">MVVAAERGGGGQRADAGGDRGGAGPPPCQESRWDVLQDLRQDAQDLPLPLVGAAAAAQPRQPRAPFLAAAGASSEGGPSRRAGHRAKGFACCALQRGGSSQRTARAFRGCALMDRVQVEGGVRGWWF</sequence>
<proteinExistence type="predicted"/>
<reference evidence="2" key="1">
    <citation type="submission" date="2023-10" db="EMBL/GenBank/DDBJ databases">
        <authorList>
            <person name="Chen Y."/>
            <person name="Shah S."/>
            <person name="Dougan E. K."/>
            <person name="Thang M."/>
            <person name="Chan C."/>
        </authorList>
    </citation>
    <scope>NUCLEOTIDE SEQUENCE [LARGE SCALE GENOMIC DNA]</scope>
</reference>
<organism evidence="2 3">
    <name type="scientific">Prorocentrum cordatum</name>
    <dbReference type="NCBI Taxonomy" id="2364126"/>
    <lineage>
        <taxon>Eukaryota</taxon>
        <taxon>Sar</taxon>
        <taxon>Alveolata</taxon>
        <taxon>Dinophyceae</taxon>
        <taxon>Prorocentrales</taxon>
        <taxon>Prorocentraceae</taxon>
        <taxon>Prorocentrum</taxon>
    </lineage>
</organism>